<dbReference type="Proteomes" id="UP000317763">
    <property type="component" value="Unassembled WGS sequence"/>
</dbReference>
<dbReference type="InterPro" id="IPR002934">
    <property type="entry name" value="Polymerase_NTP_transf_dom"/>
</dbReference>
<name>A0A554X4P4_9BURK</name>
<proteinExistence type="predicted"/>
<dbReference type="SUPFAM" id="SSF81301">
    <property type="entry name" value="Nucleotidyltransferase"/>
    <property type="match status" value="1"/>
</dbReference>
<feature type="domain" description="Polymerase nucleotidyl transferase" evidence="1">
    <location>
        <begin position="11"/>
        <end position="84"/>
    </location>
</feature>
<evidence type="ECO:0000313" key="2">
    <source>
        <dbReference type="EMBL" id="TSE30814.1"/>
    </source>
</evidence>
<evidence type="ECO:0000313" key="3">
    <source>
        <dbReference type="Proteomes" id="UP000317763"/>
    </source>
</evidence>
<dbReference type="OrthoDB" id="14556at2"/>
<protein>
    <recommendedName>
        <fullName evidence="1">Polymerase nucleotidyl transferase domain-containing protein</fullName>
    </recommendedName>
</protein>
<dbReference type="AlphaFoldDB" id="A0A554X4P4"/>
<dbReference type="EMBL" id="VJOM01000019">
    <property type="protein sequence ID" value="TSE30814.1"/>
    <property type="molecule type" value="Genomic_DNA"/>
</dbReference>
<dbReference type="STRING" id="307486.GCA_000807215_00021"/>
<dbReference type="Pfam" id="PF01909">
    <property type="entry name" value="NTP_transf_2"/>
    <property type="match status" value="1"/>
</dbReference>
<sequence length="101" mass="11248">MRLTPEEREVLRETARRRFGAAAQVRLFGSRLDDSRRGGDIDLLIETPLTDPAAIVDAHLGFLADVYSRLGERKVDVLIDYPGRQTDAPIYAIARAQGVLL</sequence>
<accession>A0A554X4P4</accession>
<organism evidence="2 3">
    <name type="scientific">Tepidimonas taiwanensis</name>
    <dbReference type="NCBI Taxonomy" id="307486"/>
    <lineage>
        <taxon>Bacteria</taxon>
        <taxon>Pseudomonadati</taxon>
        <taxon>Pseudomonadota</taxon>
        <taxon>Betaproteobacteria</taxon>
        <taxon>Burkholderiales</taxon>
        <taxon>Tepidimonas</taxon>
    </lineage>
</organism>
<evidence type="ECO:0000259" key="1">
    <source>
        <dbReference type="Pfam" id="PF01909"/>
    </source>
</evidence>
<gene>
    <name evidence="2" type="ORF">Ttaiw_01746</name>
</gene>
<dbReference type="Gene3D" id="3.30.460.10">
    <property type="entry name" value="Beta Polymerase, domain 2"/>
    <property type="match status" value="1"/>
</dbReference>
<reference evidence="2 3" key="1">
    <citation type="submission" date="2019-07" db="EMBL/GenBank/DDBJ databases">
        <title>Tepidimonas taiwanensis I1-1 draft genome.</title>
        <authorList>
            <person name="Da Costa M.S."/>
            <person name="Froufe H.J.C."/>
            <person name="Egas C."/>
            <person name="Albuquerque L."/>
        </authorList>
    </citation>
    <scope>NUCLEOTIDE SEQUENCE [LARGE SCALE GENOMIC DNA]</scope>
    <source>
        <strain evidence="2 3">I1-1</strain>
    </source>
</reference>
<dbReference type="InterPro" id="IPR043519">
    <property type="entry name" value="NT_sf"/>
</dbReference>
<comment type="caution">
    <text evidence="2">The sequence shown here is derived from an EMBL/GenBank/DDBJ whole genome shotgun (WGS) entry which is preliminary data.</text>
</comment>
<dbReference type="GO" id="GO:0016779">
    <property type="term" value="F:nucleotidyltransferase activity"/>
    <property type="evidence" value="ECO:0007669"/>
    <property type="project" value="InterPro"/>
</dbReference>
<dbReference type="RefSeq" id="WP_043697888.1">
    <property type="nucleotide sequence ID" value="NZ_CP083911.1"/>
</dbReference>
<keyword evidence="3" id="KW-1185">Reference proteome</keyword>